<dbReference type="InterPro" id="IPR020579">
    <property type="entry name" value="Exonuc_VII_lsu_C"/>
</dbReference>
<dbReference type="Pfam" id="PF13742">
    <property type="entry name" value="tRNA_anti_2"/>
    <property type="match status" value="1"/>
</dbReference>
<gene>
    <name evidence="5" type="primary">xseA</name>
    <name evidence="9" type="ORF">SAMN06275492_10122</name>
</gene>
<evidence type="ECO:0000256" key="5">
    <source>
        <dbReference type="HAMAP-Rule" id="MF_00378"/>
    </source>
</evidence>
<dbReference type="GO" id="GO:0003676">
    <property type="term" value="F:nucleic acid binding"/>
    <property type="evidence" value="ECO:0007669"/>
    <property type="project" value="InterPro"/>
</dbReference>
<evidence type="ECO:0000259" key="7">
    <source>
        <dbReference type="Pfam" id="PF02601"/>
    </source>
</evidence>
<organism evidence="9 10">
    <name type="scientific">Dethiosulfovibrio salsuginis</name>
    <dbReference type="NCBI Taxonomy" id="561720"/>
    <lineage>
        <taxon>Bacteria</taxon>
        <taxon>Thermotogati</taxon>
        <taxon>Synergistota</taxon>
        <taxon>Synergistia</taxon>
        <taxon>Synergistales</taxon>
        <taxon>Dethiosulfovibrionaceae</taxon>
        <taxon>Dethiosulfovibrio</taxon>
    </lineage>
</organism>
<keyword evidence="1 5" id="KW-0963">Cytoplasm</keyword>
<dbReference type="InterPro" id="IPR003753">
    <property type="entry name" value="Exonuc_VII_L"/>
</dbReference>
<feature type="domain" description="Exonuclease VII large subunit C-terminal" evidence="7">
    <location>
        <begin position="129"/>
        <end position="346"/>
    </location>
</feature>
<accession>A0A1X7I1L0</accession>
<dbReference type="HAMAP" id="MF_00378">
    <property type="entry name" value="Exonuc_7_L"/>
    <property type="match status" value="1"/>
</dbReference>
<evidence type="ECO:0000256" key="1">
    <source>
        <dbReference type="ARBA" id="ARBA00022490"/>
    </source>
</evidence>
<dbReference type="GO" id="GO:0009318">
    <property type="term" value="C:exodeoxyribonuclease VII complex"/>
    <property type="evidence" value="ECO:0007669"/>
    <property type="project" value="UniProtKB-UniRule"/>
</dbReference>
<dbReference type="PANTHER" id="PTHR30008:SF0">
    <property type="entry name" value="EXODEOXYRIBONUCLEASE 7 LARGE SUBUNIT"/>
    <property type="match status" value="1"/>
</dbReference>
<proteinExistence type="inferred from homology"/>
<keyword evidence="4 5" id="KW-0269">Exonuclease</keyword>
<evidence type="ECO:0000256" key="3">
    <source>
        <dbReference type="ARBA" id="ARBA00022801"/>
    </source>
</evidence>
<comment type="catalytic activity">
    <reaction evidence="5 6">
        <text>Exonucleolytic cleavage in either 5'- to 3'- or 3'- to 5'-direction to yield nucleoside 5'-phosphates.</text>
        <dbReference type="EC" id="3.1.11.6"/>
    </reaction>
</comment>
<dbReference type="STRING" id="561720.SAMN06275492_10122"/>
<reference evidence="10" key="1">
    <citation type="submission" date="2017-04" db="EMBL/GenBank/DDBJ databases">
        <authorList>
            <person name="Varghese N."/>
            <person name="Submissions S."/>
        </authorList>
    </citation>
    <scope>NUCLEOTIDE SEQUENCE [LARGE SCALE GENOMIC DNA]</scope>
    <source>
        <strain evidence="10">USBA 82</strain>
    </source>
</reference>
<dbReference type="NCBIfam" id="TIGR00237">
    <property type="entry name" value="xseA"/>
    <property type="match status" value="1"/>
</dbReference>
<dbReference type="AlphaFoldDB" id="A0A1X7I1L0"/>
<comment type="subcellular location">
    <subcellularLocation>
        <location evidence="5 6">Cytoplasm</location>
    </subcellularLocation>
</comment>
<comment type="similarity">
    <text evidence="5 6">Belongs to the XseA family.</text>
</comment>
<evidence type="ECO:0000256" key="4">
    <source>
        <dbReference type="ARBA" id="ARBA00022839"/>
    </source>
</evidence>
<feature type="domain" description="OB-fold nucleic acid binding" evidence="8">
    <location>
        <begin position="12"/>
        <end position="105"/>
    </location>
</feature>
<dbReference type="GO" id="GO:0005737">
    <property type="term" value="C:cytoplasm"/>
    <property type="evidence" value="ECO:0007669"/>
    <property type="project" value="UniProtKB-SubCell"/>
</dbReference>
<keyword evidence="3 5" id="KW-0378">Hydrolase</keyword>
<dbReference type="GO" id="GO:0006308">
    <property type="term" value="P:DNA catabolic process"/>
    <property type="evidence" value="ECO:0007669"/>
    <property type="project" value="UniProtKB-UniRule"/>
</dbReference>
<dbReference type="RefSeq" id="WP_159448166.1">
    <property type="nucleotide sequence ID" value="NZ_FXBB01000001.1"/>
</dbReference>
<evidence type="ECO:0000313" key="9">
    <source>
        <dbReference type="EMBL" id="SMG08288.1"/>
    </source>
</evidence>
<dbReference type="PANTHER" id="PTHR30008">
    <property type="entry name" value="EXODEOXYRIBONUCLEASE 7 LARGE SUBUNIT"/>
    <property type="match status" value="1"/>
</dbReference>
<name>A0A1X7I1L0_9BACT</name>
<evidence type="ECO:0000259" key="8">
    <source>
        <dbReference type="Pfam" id="PF13742"/>
    </source>
</evidence>
<evidence type="ECO:0000313" key="10">
    <source>
        <dbReference type="Proteomes" id="UP000193355"/>
    </source>
</evidence>
<dbReference type="Pfam" id="PF02601">
    <property type="entry name" value="Exonuc_VII_L"/>
    <property type="match status" value="1"/>
</dbReference>
<dbReference type="OrthoDB" id="9802795at2"/>
<protein>
    <recommendedName>
        <fullName evidence="5">Exodeoxyribonuclease 7 large subunit</fullName>
        <ecNumber evidence="5">3.1.11.6</ecNumber>
    </recommendedName>
    <alternativeName>
        <fullName evidence="5">Exodeoxyribonuclease VII large subunit</fullName>
        <shortName evidence="5">Exonuclease VII large subunit</shortName>
    </alternativeName>
</protein>
<keyword evidence="10" id="KW-1185">Reference proteome</keyword>
<dbReference type="Proteomes" id="UP000193355">
    <property type="component" value="Unassembled WGS sequence"/>
</dbReference>
<dbReference type="InterPro" id="IPR025824">
    <property type="entry name" value="OB-fold_nuc-bd_dom"/>
</dbReference>
<sequence length="416" mass="44837">MRKNELPTSPISVDSLSILIKETIESTSELARVAVRGEISDLKRHSSGHCYFTLSGRDSRISGVLFRSDAASVLKWPQTGDEVLVGGRISTYPQRGTYQLYAKRMMPLGRGAADRAKEEAMEVLSREGLFDVAKKRPIEPYPSRICCITSPTGAAVRDVLKVSGERNRSVDVTIIPCLVQGLEAPDSIVKAFSLVKGLSVDTVLLVRGGGSRDDLVPFDDPDVVRAVASCPVPVVTGIGHQVDTTLADMAADLRCATPSEAAEASVPSSKAMFSLLDHKLYQLMKAALSGVERSRGNLEYLKSRLDRLVTRSIYDGSAKVDLLDKELILSIKSALSTQKTRLAELSAGLFGVSPVSTLARGFIACRDGGNIPIKSIDQVKKGDLLYLDLVDGVIQCEVKSVEPIKRGELSYGAGDL</sequence>
<comment type="subunit">
    <text evidence="5">Heterooligomer composed of large and small subunits.</text>
</comment>
<evidence type="ECO:0000256" key="2">
    <source>
        <dbReference type="ARBA" id="ARBA00022722"/>
    </source>
</evidence>
<comment type="function">
    <text evidence="5">Bidirectionally degrades single-stranded DNA into large acid-insoluble oligonucleotides, which are then degraded further into small acid-soluble oligonucleotides.</text>
</comment>
<dbReference type="EMBL" id="FXBB01000001">
    <property type="protein sequence ID" value="SMG08288.1"/>
    <property type="molecule type" value="Genomic_DNA"/>
</dbReference>
<dbReference type="GO" id="GO:0008855">
    <property type="term" value="F:exodeoxyribonuclease VII activity"/>
    <property type="evidence" value="ECO:0007669"/>
    <property type="project" value="UniProtKB-UniRule"/>
</dbReference>
<dbReference type="CDD" id="cd04489">
    <property type="entry name" value="ExoVII_LU_OBF"/>
    <property type="match status" value="1"/>
</dbReference>
<evidence type="ECO:0000256" key="6">
    <source>
        <dbReference type="RuleBase" id="RU004355"/>
    </source>
</evidence>
<dbReference type="EC" id="3.1.11.6" evidence="5"/>
<keyword evidence="2 5" id="KW-0540">Nuclease</keyword>